<feature type="region of interest" description="Disordered" evidence="2">
    <location>
        <begin position="145"/>
        <end position="183"/>
    </location>
</feature>
<gene>
    <name evidence="3" type="ORF">VOLCADRAFT_115935</name>
</gene>
<feature type="compositionally biased region" description="Basic and acidic residues" evidence="2">
    <location>
        <begin position="1496"/>
        <end position="1508"/>
    </location>
</feature>
<feature type="region of interest" description="Disordered" evidence="2">
    <location>
        <begin position="1781"/>
        <end position="1802"/>
    </location>
</feature>
<evidence type="ECO:0000256" key="1">
    <source>
        <dbReference type="SAM" id="Coils"/>
    </source>
</evidence>
<evidence type="ECO:0000256" key="2">
    <source>
        <dbReference type="SAM" id="MobiDB-lite"/>
    </source>
</evidence>
<feature type="region of interest" description="Disordered" evidence="2">
    <location>
        <begin position="1168"/>
        <end position="1189"/>
    </location>
</feature>
<dbReference type="KEGG" id="vcn:VOLCADRAFT_115935"/>
<protein>
    <recommendedName>
        <fullName evidence="5">Sfi1 spindle body domain-containing protein</fullName>
    </recommendedName>
</protein>
<sequence>MLNLGMEFVDSISNPQGIRPLSKHPTSRHGPQEDKTPEPQGIRKSVSFSLRVRGPGAGYNSPSPEHQQAPTQQRCPGSNDAPQQQATLPTGPEGSNEAVVRRLFRAVQGYASSPEPQPKVYPGWIPQPQQNKIIMAPAEPALAQDSQPAANPTTAIGRSQSDSTTLKVSGQAPDPAGSKEAGLSGFSMDAHALAQARIVLGCTSPVGYPLTTFPSGPAGLAPGIHSDGWPPVFSREPVKQLTARQHSQQQLGMHGTVAGNPPAACQGLGGALPVPMPAIAGWEFRQAPSRQAGRRSISPHRVGLRSSTGSGPGRAWGQVATRTVTLGQPTQKASPRPTRTPPPTARTITQPILSPPVAAITTARATAGIVTATAMASRSPGVRRALATSPEARSTDGPLASAAGSPHATFEQVHLLLASLNLPGLGRASMGADRPPMGTGCDAPEEQQRRDLDNLAPAVSAFTAGLADQHISAAYWPQVSGQEGGLTNPAAKSMMAAARTDLGFTQGMYRRPGAVRVGADAFDEYPPQPAVAMNARCGKNGAYENFDAVRWPFDQALAARGPGGPRAHELAKSGSTDAAGFLQALQPACYAWLRSVARIAAQQRQAAVDDMGELVQQLQEAQLERKHVEAYLLGSRLGISRHRLARLHELVVASGTPPAVTAALLSQLEDRLRLKVALGALRRYAAGALHLLDLLQSRNEAGGPLAAAAWQCWRRAAATSEVLRGRMDAMAAARWRLQAVRVLSAWHTLVRRTGELRELGMRLHDRLAPRRAAQCLFAWRAACMREAVLRRALVACCAARIRRQLLAWRDTARRVAHSGRLRRTAERQYRSRLLLASLAHWRFLHVSRAVERVWDSALARRRGLQLLARAMHVWHFYARRCRQLIRQLAGRHAAVASDAMAVVNESELPAPLALAGVPIMIQQLLSAARTYMLAMSDELLHLRSFLRFTKLPAGAQQRTTEAIEAHKTCLGPGLRITAAPLGTSAGDDHERADFGGVAISRTARAGDVRCGRVRASPRLLISGQWRHKRQVLVLLAQLQQVERMAEDVDAQLEAAERDGRIVRLGLQQRADQIQRRTAASLDDMAAARAQQQALQADMEHLDKEVLAVGDYIDRCHAASVEAANELRNVEAQLAEAEARHQEAQAAAAEATAWEASLRHSQLAKQAAAEAAARQLPHPSFTHAQEAERRGRERLLAAQRRLSEALQLKAALMAHWRETQLEATAAPRYAAQRHALRVAEAQQQVVEAAKVVSLAELERSYQQTARLLCECAALCYVKGYPVVAEQVHDLLVAVDRLTRATQDAKGADDELQAAADAADAQAADAAERTVAASRETAQAAVAEQRAQGTVLALRQRLRELQEAQTIDLPSTPTMGQSVLLEPLRAREEQLKAELEACTERAEAAQEELRAAMTEAAALSQQVEAAEVSHRAQLLRLQPARAKLQQSAQQLRSKLEGYPSELGAGWDWTAKKLPLGRAQEPRPGMLLADSEPETDSDLESRAQDGGDARLGDSASAASMRLQIPPPAVNAMATLSAAVRDDAGLFVEPEHHQQQQASNAGASSSDDQLLQQPQHCPGRLGLNFHGMSTVQLSRFARAVLGSATAHNDGVVLDTSPVHRCPRSAGFTAMAAAADADDNNDDGYAASAATDDIQGEDGPPLGVIPPRLEVFTESRGQRLAESLQLLGARGAGSAAAWAPNVAHSSKPVHNRCARRQQLPSASYELHRVSKACHECGASSPPHALPHGAAISQEPGRHMSLLERALGHDQDAARLVCSNADATGASEVRGVDGEDGSAADPSAAGTESARLGAYHERQGSLLGSRHEGSSQLPSASQPYLDDSQTTSFWEMGYPRLPFRTPAISSSGGVAGSVSERRCVGSSGNMSGQEEGLEKLPSQSRKSAPASEPAGRAAGRLSSASSIHAHLSDPGNMLAQGATATSTSKPCKDANLGPMHTHELQLQDDATAAAKGRDIGAQAGSALGLAVTPCRPSHVTNGEAPIEMGGAEGSDASCSASQSVAVDAGTTTPRGLDGAAWLFNRRRLCCRTLQGFRAYATSLTSLAARLRGISGVVALRSALLSWRSAIREPKALAERVARCSAYLRCLHRWQSYVCERRQRAGLIELGRKRIWQRILRACFIWWCMWCNDQVSKRRAAAKARAHLVRGLLLRWRRGSRMSQEKRACATAANKLRCFSQWLHVLRTRQLLLRVFARAEMLWDAYPEPSTHFGNEFDALRQAFNQLRRYRAYRLDKRKHRINEQAAAAFRASLLRVRSFAAWQAAVESAREERFVIRRTVRLLRAWRLLTRGMRDVPGSLCNLRRRLRTRGYLAGEADVRRQRLLRCALAALRAHSEVSYRQYARTLLSRALSSWRLVLAETANLVKVHQSSTLRALLWQWHAMAAAHAQLRCACSALMARRHR</sequence>
<feature type="compositionally biased region" description="Polar residues" evidence="2">
    <location>
        <begin position="1824"/>
        <end position="1836"/>
    </location>
</feature>
<organism evidence="4">
    <name type="scientific">Volvox carteri f. nagariensis</name>
    <dbReference type="NCBI Taxonomy" id="3068"/>
    <lineage>
        <taxon>Eukaryota</taxon>
        <taxon>Viridiplantae</taxon>
        <taxon>Chlorophyta</taxon>
        <taxon>core chlorophytes</taxon>
        <taxon>Chlorophyceae</taxon>
        <taxon>CS clade</taxon>
        <taxon>Chlamydomonadales</taxon>
        <taxon>Volvocaceae</taxon>
        <taxon>Volvox</taxon>
    </lineage>
</organism>
<evidence type="ECO:0000313" key="4">
    <source>
        <dbReference type="Proteomes" id="UP000001058"/>
    </source>
</evidence>
<feature type="compositionally biased region" description="Polar residues" evidence="2">
    <location>
        <begin position="320"/>
        <end position="333"/>
    </location>
</feature>
<feature type="compositionally biased region" description="Low complexity" evidence="2">
    <location>
        <begin position="1859"/>
        <end position="1868"/>
    </location>
</feature>
<feature type="region of interest" description="Disordered" evidence="2">
    <location>
        <begin position="1"/>
        <end position="97"/>
    </location>
</feature>
<feature type="coiled-coil region" evidence="1">
    <location>
        <begin position="1342"/>
        <end position="1427"/>
    </location>
</feature>
<feature type="region of interest" description="Disordered" evidence="2">
    <location>
        <begin position="1859"/>
        <end position="1947"/>
    </location>
</feature>
<feature type="compositionally biased region" description="Low complexity" evidence="2">
    <location>
        <begin position="1551"/>
        <end position="1569"/>
    </location>
</feature>
<feature type="compositionally biased region" description="Polar residues" evidence="2">
    <location>
        <begin position="145"/>
        <end position="168"/>
    </location>
</feature>
<dbReference type="Proteomes" id="UP000001058">
    <property type="component" value="Unassembled WGS sequence"/>
</dbReference>
<accession>D8TJ06</accession>
<feature type="region of interest" description="Disordered" evidence="2">
    <location>
        <begin position="1547"/>
        <end position="1573"/>
    </location>
</feature>
<reference evidence="3 4" key="1">
    <citation type="journal article" date="2010" name="Science">
        <title>Genomic analysis of organismal complexity in the multicellular green alga Volvox carteri.</title>
        <authorList>
            <person name="Prochnik S.E."/>
            <person name="Umen J."/>
            <person name="Nedelcu A.M."/>
            <person name="Hallmann A."/>
            <person name="Miller S.M."/>
            <person name="Nishii I."/>
            <person name="Ferris P."/>
            <person name="Kuo A."/>
            <person name="Mitros T."/>
            <person name="Fritz-Laylin L.K."/>
            <person name="Hellsten U."/>
            <person name="Chapman J."/>
            <person name="Simakov O."/>
            <person name="Rensing S.A."/>
            <person name="Terry A."/>
            <person name="Pangilinan J."/>
            <person name="Kapitonov V."/>
            <person name="Jurka J."/>
            <person name="Salamov A."/>
            <person name="Shapiro H."/>
            <person name="Schmutz J."/>
            <person name="Grimwood J."/>
            <person name="Lindquist E."/>
            <person name="Lucas S."/>
            <person name="Grigoriev I.V."/>
            <person name="Schmitt R."/>
            <person name="Kirk D."/>
            <person name="Rokhsar D.S."/>
        </authorList>
    </citation>
    <scope>NUCLEOTIDE SEQUENCE [LARGE SCALE GENOMIC DNA]</scope>
    <source>
        <strain evidence="4">f. Nagariensis / Eve</strain>
    </source>
</reference>
<keyword evidence="4" id="KW-1185">Reference proteome</keyword>
<feature type="region of interest" description="Disordered" evidence="2">
    <location>
        <begin position="290"/>
        <end position="349"/>
    </location>
</feature>
<feature type="region of interest" description="Disordered" evidence="2">
    <location>
        <begin position="1477"/>
        <end position="1512"/>
    </location>
</feature>
<dbReference type="GeneID" id="9617601"/>
<dbReference type="EMBL" id="GL378324">
    <property type="protein sequence ID" value="EFJ52290.1"/>
    <property type="molecule type" value="Genomic_DNA"/>
</dbReference>
<dbReference type="InParanoid" id="D8TJ06"/>
<proteinExistence type="predicted"/>
<feature type="compositionally biased region" description="Polar residues" evidence="2">
    <location>
        <begin position="60"/>
        <end position="88"/>
    </location>
</feature>
<feature type="compositionally biased region" description="Low complexity" evidence="2">
    <location>
        <begin position="1904"/>
        <end position="1919"/>
    </location>
</feature>
<dbReference type="RefSeq" id="XP_002946363.1">
    <property type="nucleotide sequence ID" value="XM_002946317.1"/>
</dbReference>
<evidence type="ECO:0008006" key="5">
    <source>
        <dbReference type="Google" id="ProtNLM"/>
    </source>
</evidence>
<feature type="coiled-coil region" evidence="1">
    <location>
        <begin position="1084"/>
        <end position="1151"/>
    </location>
</feature>
<name>D8TJ06_VOLCA</name>
<evidence type="ECO:0000313" key="3">
    <source>
        <dbReference type="EMBL" id="EFJ52290.1"/>
    </source>
</evidence>
<feature type="region of interest" description="Disordered" evidence="2">
    <location>
        <begin position="1817"/>
        <end position="1836"/>
    </location>
</feature>
<keyword evidence="1" id="KW-0175">Coiled coil</keyword>
<dbReference type="OrthoDB" id="551272at2759"/>